<dbReference type="PROSITE" id="PS00211">
    <property type="entry name" value="ABC_TRANSPORTER_1"/>
    <property type="match status" value="1"/>
</dbReference>
<dbReference type="GO" id="GO:0005524">
    <property type="term" value="F:ATP binding"/>
    <property type="evidence" value="ECO:0007669"/>
    <property type="project" value="UniProtKB-KW"/>
</dbReference>
<evidence type="ECO:0000313" key="6">
    <source>
        <dbReference type="Proteomes" id="UP000192330"/>
    </source>
</evidence>
<gene>
    <name evidence="5" type="ORF">SAMN06295998_10690</name>
</gene>
<dbReference type="Pfam" id="PF00005">
    <property type="entry name" value="ABC_tran"/>
    <property type="match status" value="1"/>
</dbReference>
<dbReference type="InterPro" id="IPR003593">
    <property type="entry name" value="AAA+_ATPase"/>
</dbReference>
<name>A0A1W2C7S7_9RHOB</name>
<keyword evidence="3 5" id="KW-0067">ATP-binding</keyword>
<keyword evidence="6" id="KW-1185">Reference proteome</keyword>
<dbReference type="GO" id="GO:0016887">
    <property type="term" value="F:ATP hydrolysis activity"/>
    <property type="evidence" value="ECO:0007669"/>
    <property type="project" value="InterPro"/>
</dbReference>
<dbReference type="InterPro" id="IPR003439">
    <property type="entry name" value="ABC_transporter-like_ATP-bd"/>
</dbReference>
<protein>
    <submittedName>
        <fullName evidence="5">ABC-2 type transport system ATP-binding protein</fullName>
    </submittedName>
</protein>
<organism evidence="5 6">
    <name type="scientific">Primorskyibacter flagellatus</name>
    <dbReference type="NCBI Taxonomy" id="1387277"/>
    <lineage>
        <taxon>Bacteria</taxon>
        <taxon>Pseudomonadati</taxon>
        <taxon>Pseudomonadota</taxon>
        <taxon>Alphaproteobacteria</taxon>
        <taxon>Rhodobacterales</taxon>
        <taxon>Roseobacteraceae</taxon>
        <taxon>Primorskyibacter</taxon>
    </lineage>
</organism>
<dbReference type="Gene3D" id="3.40.50.300">
    <property type="entry name" value="P-loop containing nucleotide triphosphate hydrolases"/>
    <property type="match status" value="1"/>
</dbReference>
<dbReference type="PROSITE" id="PS50893">
    <property type="entry name" value="ABC_TRANSPORTER_2"/>
    <property type="match status" value="1"/>
</dbReference>
<evidence type="ECO:0000256" key="2">
    <source>
        <dbReference type="ARBA" id="ARBA00022741"/>
    </source>
</evidence>
<dbReference type="SUPFAM" id="SSF52540">
    <property type="entry name" value="P-loop containing nucleoside triphosphate hydrolases"/>
    <property type="match status" value="1"/>
</dbReference>
<dbReference type="PANTHER" id="PTHR42711:SF10">
    <property type="entry name" value="ABC TRANSPORTER ATP-BINDING PROTEIN"/>
    <property type="match status" value="1"/>
</dbReference>
<dbReference type="PANTHER" id="PTHR42711">
    <property type="entry name" value="ABC TRANSPORTER ATP-BINDING PROTEIN"/>
    <property type="match status" value="1"/>
</dbReference>
<dbReference type="InterPro" id="IPR027417">
    <property type="entry name" value="P-loop_NTPase"/>
</dbReference>
<dbReference type="InterPro" id="IPR050763">
    <property type="entry name" value="ABC_transporter_ATP-binding"/>
</dbReference>
<reference evidence="5 6" key="1">
    <citation type="submission" date="2017-04" db="EMBL/GenBank/DDBJ databases">
        <authorList>
            <person name="Afonso C.L."/>
            <person name="Miller P.J."/>
            <person name="Scott M.A."/>
            <person name="Spackman E."/>
            <person name="Goraichik I."/>
            <person name="Dimitrov K.M."/>
            <person name="Suarez D.L."/>
            <person name="Swayne D.E."/>
        </authorList>
    </citation>
    <scope>NUCLEOTIDE SEQUENCE [LARGE SCALE GENOMIC DNA]</scope>
    <source>
        <strain evidence="5 6">CGMCC 1.12644</strain>
    </source>
</reference>
<dbReference type="InterPro" id="IPR017871">
    <property type="entry name" value="ABC_transporter-like_CS"/>
</dbReference>
<dbReference type="STRING" id="1387277.SAMN06295998_10690"/>
<dbReference type="AlphaFoldDB" id="A0A1W2C7S7"/>
<accession>A0A1W2C7S7</accession>
<keyword evidence="2" id="KW-0547">Nucleotide-binding</keyword>
<dbReference type="EMBL" id="FWYD01000006">
    <property type="protein sequence ID" value="SMC80912.1"/>
    <property type="molecule type" value="Genomic_DNA"/>
</dbReference>
<dbReference type="OrthoDB" id="9778547at2"/>
<evidence type="ECO:0000259" key="4">
    <source>
        <dbReference type="PROSITE" id="PS50893"/>
    </source>
</evidence>
<evidence type="ECO:0000256" key="1">
    <source>
        <dbReference type="ARBA" id="ARBA00022448"/>
    </source>
</evidence>
<dbReference type="Proteomes" id="UP000192330">
    <property type="component" value="Unassembled WGS sequence"/>
</dbReference>
<dbReference type="CDD" id="cd03230">
    <property type="entry name" value="ABC_DR_subfamily_A"/>
    <property type="match status" value="1"/>
</dbReference>
<keyword evidence="1" id="KW-0813">Transport</keyword>
<sequence length="309" mass="33760">MTAMVKISDLRKIYDGGFEALKGVSLEIREGEILALLGPNGAGKTTLISAVCGIAVPTSGTISVGGHDTITDYRAARQLIGLVPQEINLEPFQKVMDAVRFSRGLFGCKRDDALLERILRQLSLWDKRNAKVNELSGGMKRRVLIAKALSHEPRVLFLDEPTAGVDVELRRDMWDTVAQLKADGVTIILTTHYIEEAEAIADRVGVIAKGELLLVEEKAALMARMGRKELIVDLQEPVAEIPEALAAYDLRLIEDGRALVYTYDTTADRTGITNLLAEIAAAGLTLRDIRTHQSSLEDIFVGLVKEDAA</sequence>
<evidence type="ECO:0000256" key="3">
    <source>
        <dbReference type="ARBA" id="ARBA00022840"/>
    </source>
</evidence>
<proteinExistence type="predicted"/>
<feature type="domain" description="ABC transporter" evidence="4">
    <location>
        <begin position="5"/>
        <end position="234"/>
    </location>
</feature>
<evidence type="ECO:0000313" key="5">
    <source>
        <dbReference type="EMBL" id="SMC80912.1"/>
    </source>
</evidence>
<dbReference type="SMART" id="SM00382">
    <property type="entry name" value="AAA"/>
    <property type="match status" value="1"/>
</dbReference>
<dbReference type="RefSeq" id="WP_084352986.1">
    <property type="nucleotide sequence ID" value="NZ_FWYD01000006.1"/>
</dbReference>